<feature type="compositionally biased region" description="Polar residues" evidence="2">
    <location>
        <begin position="221"/>
        <end position="231"/>
    </location>
</feature>
<organism evidence="3 4">
    <name type="scientific">Blepharisma stoltei</name>
    <dbReference type="NCBI Taxonomy" id="1481888"/>
    <lineage>
        <taxon>Eukaryota</taxon>
        <taxon>Sar</taxon>
        <taxon>Alveolata</taxon>
        <taxon>Ciliophora</taxon>
        <taxon>Postciliodesmatophora</taxon>
        <taxon>Heterotrichea</taxon>
        <taxon>Heterotrichida</taxon>
        <taxon>Blepharismidae</taxon>
        <taxon>Blepharisma</taxon>
    </lineage>
</organism>
<feature type="compositionally biased region" description="Basic and acidic residues" evidence="2">
    <location>
        <begin position="237"/>
        <end position="250"/>
    </location>
</feature>
<feature type="compositionally biased region" description="Acidic residues" evidence="2">
    <location>
        <begin position="251"/>
        <end position="265"/>
    </location>
</feature>
<keyword evidence="1" id="KW-0175">Coiled coil</keyword>
<sequence>MIIFIYFYTYKKFHISISGFPMKLSSITIDFEQALISSIKESFPNQRIIGCFYHLNKSLKRKAKALGIYKKKEASELRNKTDQIIKRIEKLCYKIDDLEVEVANIEKEFIESESLMKFINYFKKTWLKYFRDNTLNYSSIEERRYRSNSMLEGINGEIKKFFKDKGVNFMWSDFILALQNLYKYFYDDIIACGNKPVVFRSKAKILEGESQKTIENDSETESTSQNSTHSNLEMPEEEKGKNEKNKKENKIDEEDDEDDEDENSDIDEKATFMTPLKKKILTGKRIVKSPFNPKPVKRKVVPVSDFQWIRWKNSSCRFDSFFTVVTLSILNHEQNIFDAYLEDERIRDLVETMEALNKSI</sequence>
<reference evidence="3" key="1">
    <citation type="submission" date="2021-09" db="EMBL/GenBank/DDBJ databases">
        <authorList>
            <consortium name="AG Swart"/>
            <person name="Singh M."/>
            <person name="Singh A."/>
            <person name="Seah K."/>
            <person name="Emmerich C."/>
        </authorList>
    </citation>
    <scope>NUCLEOTIDE SEQUENCE</scope>
    <source>
        <strain evidence="3">ATCC30299</strain>
    </source>
</reference>
<comment type="caution">
    <text evidence="3">The sequence shown here is derived from an EMBL/GenBank/DDBJ whole genome shotgun (WGS) entry which is preliminary data.</text>
</comment>
<name>A0AAU9JBP3_9CILI</name>
<gene>
    <name evidence="3" type="ORF">BSTOLATCC_MIC29847</name>
</gene>
<accession>A0AAU9JBP3</accession>
<feature type="region of interest" description="Disordered" evidence="2">
    <location>
        <begin position="210"/>
        <end position="269"/>
    </location>
</feature>
<dbReference type="Proteomes" id="UP001162131">
    <property type="component" value="Unassembled WGS sequence"/>
</dbReference>
<proteinExistence type="predicted"/>
<dbReference type="AlphaFoldDB" id="A0AAU9JBP3"/>
<dbReference type="EMBL" id="CAJZBQ010000029">
    <property type="protein sequence ID" value="CAG9321722.1"/>
    <property type="molecule type" value="Genomic_DNA"/>
</dbReference>
<evidence type="ECO:0000256" key="1">
    <source>
        <dbReference type="SAM" id="Coils"/>
    </source>
</evidence>
<evidence type="ECO:0000313" key="3">
    <source>
        <dbReference type="EMBL" id="CAG9321722.1"/>
    </source>
</evidence>
<evidence type="ECO:0008006" key="5">
    <source>
        <dbReference type="Google" id="ProtNLM"/>
    </source>
</evidence>
<keyword evidence="4" id="KW-1185">Reference proteome</keyword>
<protein>
    <recommendedName>
        <fullName evidence="5">MULE transposase domain-containing protein</fullName>
    </recommendedName>
</protein>
<evidence type="ECO:0000256" key="2">
    <source>
        <dbReference type="SAM" id="MobiDB-lite"/>
    </source>
</evidence>
<feature type="coiled-coil region" evidence="1">
    <location>
        <begin position="88"/>
        <end position="115"/>
    </location>
</feature>
<evidence type="ECO:0000313" key="4">
    <source>
        <dbReference type="Proteomes" id="UP001162131"/>
    </source>
</evidence>